<evidence type="ECO:0000256" key="2">
    <source>
        <dbReference type="SAM" id="Phobius"/>
    </source>
</evidence>
<keyword evidence="4" id="KW-1185">Reference proteome</keyword>
<name>A0A1H0P1Y9_9ACTN</name>
<dbReference type="EMBL" id="FNJR01000001">
    <property type="protein sequence ID" value="SDO98736.1"/>
    <property type="molecule type" value="Genomic_DNA"/>
</dbReference>
<organism evidence="3 4">
    <name type="scientific">Actinopolyspora xinjiangensis</name>
    <dbReference type="NCBI Taxonomy" id="405564"/>
    <lineage>
        <taxon>Bacteria</taxon>
        <taxon>Bacillati</taxon>
        <taxon>Actinomycetota</taxon>
        <taxon>Actinomycetes</taxon>
        <taxon>Actinopolysporales</taxon>
        <taxon>Actinopolysporaceae</taxon>
        <taxon>Actinopolyspora</taxon>
    </lineage>
</organism>
<sequence>MSPSARVLFLVGVVSILVALFVGAVLLGVGYVTWIAGTVGAVSIAAGFVAWALSPDSGGGKSTGDGVVPVAQRPRNRFIGRSLPGVRDRIWQRHLESKGEPREGEAEDPERESPRPES</sequence>
<reference evidence="4" key="1">
    <citation type="submission" date="2016-10" db="EMBL/GenBank/DDBJ databases">
        <authorList>
            <person name="Varghese N."/>
            <person name="Submissions S."/>
        </authorList>
    </citation>
    <scope>NUCLEOTIDE SEQUENCE [LARGE SCALE GENOMIC DNA]</scope>
    <source>
        <strain evidence="4">DSM 46732</strain>
    </source>
</reference>
<proteinExistence type="predicted"/>
<gene>
    <name evidence="3" type="ORF">SAMN04487905_101345</name>
</gene>
<feature type="compositionally biased region" description="Basic and acidic residues" evidence="1">
    <location>
        <begin position="94"/>
        <end position="104"/>
    </location>
</feature>
<feature type="region of interest" description="Disordered" evidence="1">
    <location>
        <begin position="94"/>
        <end position="118"/>
    </location>
</feature>
<accession>A0A1H0P1Y9</accession>
<feature type="transmembrane region" description="Helical" evidence="2">
    <location>
        <begin position="34"/>
        <end position="53"/>
    </location>
</feature>
<feature type="transmembrane region" description="Helical" evidence="2">
    <location>
        <begin position="7"/>
        <end position="28"/>
    </location>
</feature>
<keyword evidence="2" id="KW-0472">Membrane</keyword>
<dbReference type="AlphaFoldDB" id="A0A1H0P1Y9"/>
<evidence type="ECO:0000313" key="3">
    <source>
        <dbReference type="EMBL" id="SDO98736.1"/>
    </source>
</evidence>
<evidence type="ECO:0000256" key="1">
    <source>
        <dbReference type="SAM" id="MobiDB-lite"/>
    </source>
</evidence>
<dbReference type="Proteomes" id="UP000199497">
    <property type="component" value="Unassembled WGS sequence"/>
</dbReference>
<evidence type="ECO:0000313" key="4">
    <source>
        <dbReference type="Proteomes" id="UP000199497"/>
    </source>
</evidence>
<keyword evidence="2" id="KW-1133">Transmembrane helix</keyword>
<dbReference type="RefSeq" id="WP_170837267.1">
    <property type="nucleotide sequence ID" value="NZ_FNJR01000001.1"/>
</dbReference>
<protein>
    <submittedName>
        <fullName evidence="3">Uncharacterized protein</fullName>
    </submittedName>
</protein>
<keyword evidence="2" id="KW-0812">Transmembrane</keyword>